<evidence type="ECO:0000313" key="2">
    <source>
        <dbReference type="EMBL" id="RDV84052.1"/>
    </source>
</evidence>
<organism evidence="2 3">
    <name type="scientific">Ammonifex thiophilus</name>
    <dbReference type="NCBI Taxonomy" id="444093"/>
    <lineage>
        <taxon>Bacteria</taxon>
        <taxon>Bacillati</taxon>
        <taxon>Bacillota</taxon>
        <taxon>Clostridia</taxon>
        <taxon>Thermoanaerobacterales</taxon>
        <taxon>Thermoanaerobacteraceae</taxon>
        <taxon>Ammonifex</taxon>
    </lineage>
</organism>
<evidence type="ECO:0000313" key="3">
    <source>
        <dbReference type="Proteomes" id="UP000256329"/>
    </source>
</evidence>
<protein>
    <submittedName>
        <fullName evidence="2">Carbohydrate-binding protein</fullName>
    </submittedName>
</protein>
<dbReference type="Proteomes" id="UP000256329">
    <property type="component" value="Unassembled WGS sequence"/>
</dbReference>
<dbReference type="SMART" id="SM01066">
    <property type="entry name" value="CBM_25"/>
    <property type="match status" value="1"/>
</dbReference>
<dbReference type="Pfam" id="PF16760">
    <property type="entry name" value="CBM53"/>
    <property type="match status" value="1"/>
</dbReference>
<dbReference type="Gene3D" id="2.60.40.10">
    <property type="entry name" value="Immunoglobulins"/>
    <property type="match status" value="1"/>
</dbReference>
<feature type="domain" description="Carbohydrate binding module family 25" evidence="1">
    <location>
        <begin position="24"/>
        <end position="104"/>
    </location>
</feature>
<keyword evidence="3" id="KW-1185">Reference proteome</keyword>
<dbReference type="RefSeq" id="WP_115792272.1">
    <property type="nucleotide sequence ID" value="NZ_QSLN01000003.1"/>
</dbReference>
<dbReference type="EMBL" id="QSLN01000003">
    <property type="protein sequence ID" value="RDV84052.1"/>
    <property type="molecule type" value="Genomic_DNA"/>
</dbReference>
<evidence type="ECO:0000259" key="1">
    <source>
        <dbReference type="SMART" id="SM01066"/>
    </source>
</evidence>
<dbReference type="InterPro" id="IPR005085">
    <property type="entry name" value="CBM25"/>
</dbReference>
<gene>
    <name evidence="2" type="ORF">DXX99_04280</name>
</gene>
<comment type="caution">
    <text evidence="2">The sequence shown here is derived from an EMBL/GenBank/DDBJ whole genome shotgun (WGS) entry which is preliminary data.</text>
</comment>
<sequence length="105" mass="11957">MFVIKGKQILDDRVDVCPSPAFKGRDVLIRYKGLLAKSGADRVFCHYGYDGWKNVNTVEMRREPDGSFVASIPVNGQSEINFCFKDSANNWDNNSGWNWATDIRH</sequence>
<dbReference type="InterPro" id="IPR013783">
    <property type="entry name" value="Ig-like_fold"/>
</dbReference>
<dbReference type="OrthoDB" id="3902805at2"/>
<dbReference type="AlphaFoldDB" id="A0A3D8P4H0"/>
<reference evidence="2 3" key="1">
    <citation type="submission" date="2018-08" db="EMBL/GenBank/DDBJ databases">
        <title>Form III RuBisCO-mediated autotrophy in Thermodesulfobium bacteria.</title>
        <authorList>
            <person name="Toshchakov S.V."/>
            <person name="Kublanov I.V."/>
            <person name="Frolov E."/>
            <person name="Bonch-Osmolovskaya E.A."/>
            <person name="Tourova T.P."/>
            <person name="Chernych N.A."/>
            <person name="Lebedinsky A.V."/>
        </authorList>
    </citation>
    <scope>NUCLEOTIDE SEQUENCE [LARGE SCALE GENOMIC DNA]</scope>
    <source>
        <strain evidence="2 3">SR</strain>
    </source>
</reference>
<name>A0A3D8P4H0_9THEO</name>
<accession>A0A3D8P4H0</accession>
<proteinExistence type="predicted"/>
<dbReference type="GO" id="GO:2001070">
    <property type="term" value="F:starch binding"/>
    <property type="evidence" value="ECO:0007669"/>
    <property type="project" value="InterPro"/>
</dbReference>